<reference evidence="1" key="2">
    <citation type="journal article" date="2015" name="Fish Shellfish Immunol.">
        <title>Early steps in the European eel (Anguilla anguilla)-Vibrio vulnificus interaction in the gills: Role of the RtxA13 toxin.</title>
        <authorList>
            <person name="Callol A."/>
            <person name="Pajuelo D."/>
            <person name="Ebbesson L."/>
            <person name="Teles M."/>
            <person name="MacKenzie S."/>
            <person name="Amaro C."/>
        </authorList>
    </citation>
    <scope>NUCLEOTIDE SEQUENCE</scope>
</reference>
<sequence>MWVSSFSGININHYCREFG</sequence>
<evidence type="ECO:0000313" key="1">
    <source>
        <dbReference type="EMBL" id="JAI06353.1"/>
    </source>
</evidence>
<accession>A0A0E9XUF4</accession>
<name>A0A0E9XUF4_ANGAN</name>
<dbReference type="AlphaFoldDB" id="A0A0E9XUF4"/>
<proteinExistence type="predicted"/>
<reference evidence="1" key="1">
    <citation type="submission" date="2014-11" db="EMBL/GenBank/DDBJ databases">
        <authorList>
            <person name="Amaro Gonzalez C."/>
        </authorList>
    </citation>
    <scope>NUCLEOTIDE SEQUENCE</scope>
</reference>
<organism evidence="1">
    <name type="scientific">Anguilla anguilla</name>
    <name type="common">European freshwater eel</name>
    <name type="synonym">Muraena anguilla</name>
    <dbReference type="NCBI Taxonomy" id="7936"/>
    <lineage>
        <taxon>Eukaryota</taxon>
        <taxon>Metazoa</taxon>
        <taxon>Chordata</taxon>
        <taxon>Craniata</taxon>
        <taxon>Vertebrata</taxon>
        <taxon>Euteleostomi</taxon>
        <taxon>Actinopterygii</taxon>
        <taxon>Neopterygii</taxon>
        <taxon>Teleostei</taxon>
        <taxon>Anguilliformes</taxon>
        <taxon>Anguillidae</taxon>
        <taxon>Anguilla</taxon>
    </lineage>
</organism>
<protein>
    <submittedName>
        <fullName evidence="1">Uncharacterized protein</fullName>
    </submittedName>
</protein>
<dbReference type="EMBL" id="GBXM01002225">
    <property type="protein sequence ID" value="JAI06353.1"/>
    <property type="molecule type" value="Transcribed_RNA"/>
</dbReference>